<dbReference type="InterPro" id="IPR014985">
    <property type="entry name" value="WbqC"/>
</dbReference>
<dbReference type="RefSeq" id="WP_055424787.1">
    <property type="nucleotide sequence ID" value="NZ_FCOR01000002.1"/>
</dbReference>
<proteinExistence type="predicted"/>
<dbReference type="Proteomes" id="UP000182761">
    <property type="component" value="Unassembled WGS sequence"/>
</dbReference>
<dbReference type="AlphaFoldDB" id="A0A0X3AMI2"/>
<organism evidence="1 2">
    <name type="scientific">Apibacter mensalis</name>
    <dbReference type="NCBI Taxonomy" id="1586267"/>
    <lineage>
        <taxon>Bacteria</taxon>
        <taxon>Pseudomonadati</taxon>
        <taxon>Bacteroidota</taxon>
        <taxon>Flavobacteriia</taxon>
        <taxon>Flavobacteriales</taxon>
        <taxon>Weeksellaceae</taxon>
        <taxon>Apibacter</taxon>
    </lineage>
</organism>
<name>A0A0X3AMI2_9FLAO</name>
<sequence length="198" mass="23368">MIVLPCFYFPPISYFESWINSEKIYLEQWENFIKQTYRNRCIIQGANGKLPLIIPIEHSGARILKDIKISYASSWQKLHIKSLQSAYQSSPYFEYYEDKLIKLLIKKETFLLDLNLKTLEWACSILNLECTYTLTEEYVKKTKFTDAREAFNAKKENSYNNKPYIQVFSDRFEFMKNLSIIDLICNLGPKSASYLTNV</sequence>
<evidence type="ECO:0000313" key="2">
    <source>
        <dbReference type="Proteomes" id="UP000182761"/>
    </source>
</evidence>
<reference evidence="1 2" key="1">
    <citation type="submission" date="2016-01" db="EMBL/GenBank/DDBJ databases">
        <authorList>
            <person name="McClelland M."/>
            <person name="Jain A."/>
            <person name="Saraogi P."/>
            <person name="Mendelson R."/>
            <person name="Westerman R."/>
            <person name="SanMiguel P."/>
            <person name="Csonka L."/>
        </authorList>
    </citation>
    <scope>NUCLEOTIDE SEQUENCE [LARGE SCALE GENOMIC DNA]</scope>
    <source>
        <strain evidence="1 2">R-53146</strain>
    </source>
</reference>
<dbReference type="EMBL" id="FCOR01000002">
    <property type="protein sequence ID" value="CVK15556.1"/>
    <property type="molecule type" value="Genomic_DNA"/>
</dbReference>
<protein>
    <submittedName>
        <fullName evidence="1">WbqC-like protein family protein</fullName>
    </submittedName>
</protein>
<gene>
    <name evidence="1" type="ORF">Ga0061079_102102</name>
</gene>
<keyword evidence="2" id="KW-1185">Reference proteome</keyword>
<dbReference type="STRING" id="1586267.GCA_001418685_00381"/>
<dbReference type="Pfam" id="PF08889">
    <property type="entry name" value="WbqC"/>
    <property type="match status" value="1"/>
</dbReference>
<dbReference type="OrthoDB" id="1523452at2"/>
<evidence type="ECO:0000313" key="1">
    <source>
        <dbReference type="EMBL" id="CVK15556.1"/>
    </source>
</evidence>
<accession>A0A0X3AMI2</accession>